<reference evidence="2" key="1">
    <citation type="journal article" date="2020" name="Stud. Mycol.">
        <title>101 Dothideomycetes genomes: a test case for predicting lifestyles and emergence of pathogens.</title>
        <authorList>
            <person name="Haridas S."/>
            <person name="Albert R."/>
            <person name="Binder M."/>
            <person name="Bloem J."/>
            <person name="Labutti K."/>
            <person name="Salamov A."/>
            <person name="Andreopoulos B."/>
            <person name="Baker S."/>
            <person name="Barry K."/>
            <person name="Bills G."/>
            <person name="Bluhm B."/>
            <person name="Cannon C."/>
            <person name="Castanera R."/>
            <person name="Culley D."/>
            <person name="Daum C."/>
            <person name="Ezra D."/>
            <person name="Gonzalez J."/>
            <person name="Henrissat B."/>
            <person name="Kuo A."/>
            <person name="Liang C."/>
            <person name="Lipzen A."/>
            <person name="Lutzoni F."/>
            <person name="Magnuson J."/>
            <person name="Mondo S."/>
            <person name="Nolan M."/>
            <person name="Ohm R."/>
            <person name="Pangilinan J."/>
            <person name="Park H.-J."/>
            <person name="Ramirez L."/>
            <person name="Alfaro M."/>
            <person name="Sun H."/>
            <person name="Tritt A."/>
            <person name="Yoshinaga Y."/>
            <person name="Zwiers L.-H."/>
            <person name="Turgeon B."/>
            <person name="Goodwin S."/>
            <person name="Spatafora J."/>
            <person name="Crous P."/>
            <person name="Grigoriev I."/>
        </authorList>
    </citation>
    <scope>NUCLEOTIDE SEQUENCE</scope>
    <source>
        <strain evidence="2">CBS 119925</strain>
    </source>
</reference>
<feature type="region of interest" description="Disordered" evidence="1">
    <location>
        <begin position="180"/>
        <end position="199"/>
    </location>
</feature>
<name>A0A6A6VEI4_9PLEO</name>
<evidence type="ECO:0000313" key="3">
    <source>
        <dbReference type="Proteomes" id="UP000799440"/>
    </source>
</evidence>
<keyword evidence="3" id="KW-1185">Reference proteome</keyword>
<protein>
    <submittedName>
        <fullName evidence="2">Uncharacterized protein</fullName>
    </submittedName>
</protein>
<dbReference type="EMBL" id="MU006567">
    <property type="protein sequence ID" value="KAF2748985.1"/>
    <property type="molecule type" value="Genomic_DNA"/>
</dbReference>
<dbReference type="AlphaFoldDB" id="A0A6A6VEI4"/>
<dbReference type="Proteomes" id="UP000799440">
    <property type="component" value="Unassembled WGS sequence"/>
</dbReference>
<gene>
    <name evidence="2" type="ORF">M011DRAFT_320951</name>
</gene>
<sequence length="199" mass="22471">MGAAPTPAPVGRCNLNREIRAEAYSVLPMLDSRTSESHSVFSFDYAMSSRMLAARGRLLHRFPLFSDLSIPPLLPEVVLSPRSLKCTGRKSPGCRGQVHDYRQVGCKAHWVECFPPLQPLSTQILLQMYGNTLTKCTTRTPPSICKKVPVYPMWERNKQQRSPLVCISWYSTASSTRGHLPTLPMDMEDSMKSRRFGQR</sequence>
<accession>A0A6A6VEI4</accession>
<evidence type="ECO:0000313" key="2">
    <source>
        <dbReference type="EMBL" id="KAF2748985.1"/>
    </source>
</evidence>
<organism evidence="2 3">
    <name type="scientific">Sporormia fimetaria CBS 119925</name>
    <dbReference type="NCBI Taxonomy" id="1340428"/>
    <lineage>
        <taxon>Eukaryota</taxon>
        <taxon>Fungi</taxon>
        <taxon>Dikarya</taxon>
        <taxon>Ascomycota</taxon>
        <taxon>Pezizomycotina</taxon>
        <taxon>Dothideomycetes</taxon>
        <taxon>Pleosporomycetidae</taxon>
        <taxon>Pleosporales</taxon>
        <taxon>Sporormiaceae</taxon>
        <taxon>Sporormia</taxon>
    </lineage>
</organism>
<proteinExistence type="predicted"/>
<evidence type="ECO:0000256" key="1">
    <source>
        <dbReference type="SAM" id="MobiDB-lite"/>
    </source>
</evidence>